<proteinExistence type="predicted"/>
<dbReference type="SUPFAM" id="SSF54928">
    <property type="entry name" value="RNA-binding domain, RBD"/>
    <property type="match status" value="2"/>
</dbReference>
<organism evidence="6 7">
    <name type="scientific">Bondarzewia mesenterica</name>
    <dbReference type="NCBI Taxonomy" id="1095465"/>
    <lineage>
        <taxon>Eukaryota</taxon>
        <taxon>Fungi</taxon>
        <taxon>Dikarya</taxon>
        <taxon>Basidiomycota</taxon>
        <taxon>Agaricomycotina</taxon>
        <taxon>Agaricomycetes</taxon>
        <taxon>Russulales</taxon>
        <taxon>Bondarzewiaceae</taxon>
        <taxon>Bondarzewia</taxon>
    </lineage>
</organism>
<reference evidence="6 7" key="1">
    <citation type="submission" date="2019-02" db="EMBL/GenBank/DDBJ databases">
        <title>Genome sequencing of the rare red list fungi Bondarzewia mesenterica.</title>
        <authorList>
            <person name="Buettner E."/>
            <person name="Kellner H."/>
        </authorList>
    </citation>
    <scope>NUCLEOTIDE SEQUENCE [LARGE SCALE GENOMIC DNA]</scope>
    <source>
        <strain evidence="6 7">DSM 108281</strain>
    </source>
</reference>
<dbReference type="InterPro" id="IPR012677">
    <property type="entry name" value="Nucleotide-bd_a/b_plait_sf"/>
</dbReference>
<accession>A0A4S4M6S8</accession>
<name>A0A4S4M6S8_9AGAM</name>
<dbReference type="PANTHER" id="PTHR24012">
    <property type="entry name" value="RNA BINDING PROTEIN"/>
    <property type="match status" value="1"/>
</dbReference>
<gene>
    <name evidence="6" type="ORF">EW146_g1221</name>
</gene>
<sequence>MSSPPATVADTDSHPSIPVSHPRTSSRSPTQSNFSPQPPISPPRPTINRTTNSTTSLSIPTPTSNNTPPSISAPNSQPKAPLTPPASSSRATRATVQVESAAPNSAAVLQEDVTSGTLRTPNVYINGLPPNFPEEQLYAMTREFGGVISVRTFTRHVSDRGMALFCLTALTAPPSVSSLFGVIQIHKIPGTPYAALATSASSSSVSTSSSGDSAETFKTRMEKLKDQGSTNLYIEGLPLSIDETTLSALVAPYVIKSSRFFQTRLSHPPRIIAFVRLENRSACEDVIERLHGRMVRGWNDPGSRISVRFADSAEQRELRRAERNGRDGGEQSPSRLTMAQAALLNLRGQQIQTRFRGGQHSVSAPSLSDMQRHIPPVHDRYSVSARGRDVPTGLPTHPLTAQYQQQAEVSVGFPSSRSVPAHLPSRGLPVAQADGAVFGSDIDLSLLSRTASSNGFTPLEHQLILQAQARAQVQAQMRVEVEARHEALYESQANGMLAAGLNGPRATSRLNLSTAMASKEFVPRGLLSRIQEAQSSDIYSLPSLSPIDVLSPRSEEEFHSTAQIHQQPFERQHHNPLPQSNSFNNDTRQNKTIYDDGEVKDHNTHLASSLDYVFNDHAEEGRVQNHQALHTRSTTLPPHFMLGGNGVNSTNKLSSILSPNLNSLSNMRNSNTTAQALASRLNAALPTICTVSKSGSGTHSTSTSSDTISSSISSNSNISGSSSSTTCTSTSSSSVHSSADSPLLVPSPALTYNSSSSSSSRTPSTLSPTTPFFGSFASAGDGFAGTAAETYGKAGEHVHEAKAQGHQGIPGTESFVGTVRADGALAWWSRFARSPPRTTPGVGPSLHSIVDLRLFRAPL</sequence>
<dbReference type="PROSITE" id="PS50102">
    <property type="entry name" value="RRM"/>
    <property type="match status" value="1"/>
</dbReference>
<dbReference type="OrthoDB" id="271725at2759"/>
<dbReference type="AlphaFoldDB" id="A0A4S4M6S8"/>
<dbReference type="Proteomes" id="UP000310158">
    <property type="component" value="Unassembled WGS sequence"/>
</dbReference>
<feature type="compositionally biased region" description="Low complexity" evidence="4">
    <location>
        <begin position="46"/>
        <end position="76"/>
    </location>
</feature>
<keyword evidence="7" id="KW-1185">Reference proteome</keyword>
<protein>
    <recommendedName>
        <fullName evidence="5">RRM domain-containing protein</fullName>
    </recommendedName>
</protein>
<evidence type="ECO:0000256" key="3">
    <source>
        <dbReference type="PROSITE-ProRule" id="PRU00176"/>
    </source>
</evidence>
<dbReference type="EMBL" id="SGPL01000030">
    <property type="protein sequence ID" value="THH20041.1"/>
    <property type="molecule type" value="Genomic_DNA"/>
</dbReference>
<evidence type="ECO:0000313" key="6">
    <source>
        <dbReference type="EMBL" id="THH20041.1"/>
    </source>
</evidence>
<feature type="compositionally biased region" description="Polar residues" evidence="4">
    <location>
        <begin position="577"/>
        <end position="588"/>
    </location>
</feature>
<feature type="region of interest" description="Disordered" evidence="4">
    <location>
        <begin position="1"/>
        <end position="94"/>
    </location>
</feature>
<dbReference type="SMART" id="SM00360">
    <property type="entry name" value="RRM"/>
    <property type="match status" value="1"/>
</dbReference>
<evidence type="ECO:0000259" key="5">
    <source>
        <dbReference type="PROSITE" id="PS50102"/>
    </source>
</evidence>
<feature type="domain" description="RRM" evidence="5">
    <location>
        <begin position="230"/>
        <end position="312"/>
    </location>
</feature>
<evidence type="ECO:0000256" key="4">
    <source>
        <dbReference type="SAM" id="MobiDB-lite"/>
    </source>
</evidence>
<feature type="region of interest" description="Disordered" evidence="4">
    <location>
        <begin position="553"/>
        <end position="588"/>
    </location>
</feature>
<dbReference type="GO" id="GO:0003723">
    <property type="term" value="F:RNA binding"/>
    <property type="evidence" value="ECO:0007669"/>
    <property type="project" value="UniProtKB-UniRule"/>
</dbReference>
<dbReference type="Gene3D" id="3.30.70.330">
    <property type="match status" value="2"/>
</dbReference>
<dbReference type="InterPro" id="IPR035979">
    <property type="entry name" value="RBD_domain_sf"/>
</dbReference>
<comment type="caution">
    <text evidence="6">The sequence shown here is derived from an EMBL/GenBank/DDBJ whole genome shotgun (WGS) entry which is preliminary data.</text>
</comment>
<evidence type="ECO:0000256" key="2">
    <source>
        <dbReference type="ARBA" id="ARBA00022884"/>
    </source>
</evidence>
<keyword evidence="2 3" id="KW-0694">RNA-binding</keyword>
<feature type="region of interest" description="Disordered" evidence="4">
    <location>
        <begin position="692"/>
        <end position="742"/>
    </location>
</feature>
<feature type="compositionally biased region" description="Pro residues" evidence="4">
    <location>
        <begin position="36"/>
        <end position="45"/>
    </location>
</feature>
<keyword evidence="1" id="KW-0677">Repeat</keyword>
<feature type="compositionally biased region" description="Polar residues" evidence="4">
    <location>
        <begin position="85"/>
        <end position="94"/>
    </location>
</feature>
<evidence type="ECO:0000256" key="1">
    <source>
        <dbReference type="ARBA" id="ARBA00022737"/>
    </source>
</evidence>
<dbReference type="InterPro" id="IPR000504">
    <property type="entry name" value="RRM_dom"/>
</dbReference>
<evidence type="ECO:0000313" key="7">
    <source>
        <dbReference type="Proteomes" id="UP000310158"/>
    </source>
</evidence>